<comment type="pathway">
    <text evidence="10">Amino-acid biosynthesis; L-threonine biosynthesis; L-threonine from L-aspartate: step 1/5.</text>
</comment>
<evidence type="ECO:0000259" key="11">
    <source>
        <dbReference type="Pfam" id="PF00696"/>
    </source>
</evidence>
<dbReference type="AlphaFoldDB" id="A0A2I7N429"/>
<evidence type="ECO:0000256" key="5">
    <source>
        <dbReference type="ARBA" id="ARBA00022777"/>
    </source>
</evidence>
<evidence type="ECO:0000313" key="14">
    <source>
        <dbReference type="Proteomes" id="UP000236655"/>
    </source>
</evidence>
<dbReference type="PROSITE" id="PS00324">
    <property type="entry name" value="ASPARTOKINASE"/>
    <property type="match status" value="1"/>
</dbReference>
<dbReference type="KEGG" id="nba:CUN60_02290"/>
<feature type="domain" description="Aspartokinase ACT" evidence="12">
    <location>
        <begin position="391"/>
        <end position="451"/>
    </location>
</feature>
<dbReference type="Proteomes" id="UP000236655">
    <property type="component" value="Chromosome"/>
</dbReference>
<dbReference type="PIRSF" id="PIRSF000726">
    <property type="entry name" value="Asp_kin"/>
    <property type="match status" value="1"/>
</dbReference>
<comment type="similarity">
    <text evidence="2 9">Belongs to the aspartokinase family.</text>
</comment>
<dbReference type="Pfam" id="PF00696">
    <property type="entry name" value="AA_kinase"/>
    <property type="match status" value="1"/>
</dbReference>
<dbReference type="UniPathway" id="UPA00050">
    <property type="reaction ID" value="UER00461"/>
</dbReference>
<comment type="catalytic activity">
    <reaction evidence="7 9">
        <text>L-aspartate + ATP = 4-phospho-L-aspartate + ADP</text>
        <dbReference type="Rhea" id="RHEA:23776"/>
        <dbReference type="ChEBI" id="CHEBI:29991"/>
        <dbReference type="ChEBI" id="CHEBI:30616"/>
        <dbReference type="ChEBI" id="CHEBI:57535"/>
        <dbReference type="ChEBI" id="CHEBI:456216"/>
        <dbReference type="EC" id="2.7.2.4"/>
    </reaction>
</comment>
<feature type="binding site" evidence="8">
    <location>
        <begin position="231"/>
        <end position="232"/>
    </location>
    <ligand>
        <name>ATP</name>
        <dbReference type="ChEBI" id="CHEBI:30616"/>
    </ligand>
</feature>
<keyword evidence="5 9" id="KW-0418">Kinase</keyword>
<evidence type="ECO:0000256" key="8">
    <source>
        <dbReference type="PIRSR" id="PIRSR000726-1"/>
    </source>
</evidence>
<feature type="binding site" evidence="8">
    <location>
        <begin position="11"/>
        <end position="14"/>
    </location>
    <ligand>
        <name>ATP</name>
        <dbReference type="ChEBI" id="CHEBI:30616"/>
    </ligand>
</feature>
<feature type="binding site" evidence="8">
    <location>
        <position position="242"/>
    </location>
    <ligand>
        <name>ATP</name>
        <dbReference type="ChEBI" id="CHEBI:30616"/>
    </ligand>
</feature>
<dbReference type="UniPathway" id="UPA00051">
    <property type="reaction ID" value="UER00462"/>
</dbReference>
<feature type="binding site" evidence="8">
    <location>
        <position position="49"/>
    </location>
    <ligand>
        <name>substrate</name>
    </ligand>
</feature>
<dbReference type="InterPro" id="IPR005260">
    <property type="entry name" value="Asp_kin_monofn"/>
</dbReference>
<reference evidence="14" key="1">
    <citation type="submission" date="2017-11" db="EMBL/GenBank/DDBJ databases">
        <authorList>
            <person name="Chan K.G."/>
            <person name="Lee L.S."/>
        </authorList>
    </citation>
    <scope>NUCLEOTIDE SEQUENCE [LARGE SCALE GENOMIC DNA]</scope>
    <source>
        <strain evidence="14">DSM 100970</strain>
    </source>
</reference>
<dbReference type="InterPro" id="IPR042199">
    <property type="entry name" value="AsparK_Bifunc_asparK/hSer_DH"/>
</dbReference>
<dbReference type="GO" id="GO:0005829">
    <property type="term" value="C:cytosol"/>
    <property type="evidence" value="ECO:0007669"/>
    <property type="project" value="TreeGrafter"/>
</dbReference>
<evidence type="ECO:0000256" key="10">
    <source>
        <dbReference type="RuleBase" id="RU004249"/>
    </source>
</evidence>
<keyword evidence="6 8" id="KW-0067">ATP-binding</keyword>
<dbReference type="Gene3D" id="1.20.120.1320">
    <property type="entry name" value="Aspartokinase, catalytic domain"/>
    <property type="match status" value="1"/>
</dbReference>
<evidence type="ECO:0000256" key="1">
    <source>
        <dbReference type="ARBA" id="ARBA00004766"/>
    </source>
</evidence>
<dbReference type="GO" id="GO:0009089">
    <property type="term" value="P:lysine biosynthetic process via diaminopimelate"/>
    <property type="evidence" value="ECO:0007669"/>
    <property type="project" value="UniProtKB-UniPathway"/>
</dbReference>
<dbReference type="InterPro" id="IPR045865">
    <property type="entry name" value="ACT-like_dom_sf"/>
</dbReference>
<dbReference type="GO" id="GO:0005524">
    <property type="term" value="F:ATP binding"/>
    <property type="evidence" value="ECO:0007669"/>
    <property type="project" value="UniProtKB-KW"/>
</dbReference>
<dbReference type="CDD" id="cd04243">
    <property type="entry name" value="AAK_AK-HSDH-like"/>
    <property type="match status" value="1"/>
</dbReference>
<evidence type="ECO:0000259" key="12">
    <source>
        <dbReference type="Pfam" id="PF22468"/>
    </source>
</evidence>
<dbReference type="EC" id="2.7.2.4" evidence="9"/>
<dbReference type="GO" id="GO:0009088">
    <property type="term" value="P:threonine biosynthetic process"/>
    <property type="evidence" value="ECO:0007669"/>
    <property type="project" value="UniProtKB-UniPathway"/>
</dbReference>
<organism evidence="13 14">
    <name type="scientific">Aquella oligotrophica</name>
    <dbReference type="NCBI Taxonomy" id="2067065"/>
    <lineage>
        <taxon>Bacteria</taxon>
        <taxon>Pseudomonadati</taxon>
        <taxon>Pseudomonadota</taxon>
        <taxon>Betaproteobacteria</taxon>
        <taxon>Neisseriales</taxon>
        <taxon>Neisseriaceae</taxon>
        <taxon>Aquella</taxon>
    </lineage>
</organism>
<keyword evidence="14" id="KW-1185">Reference proteome</keyword>
<dbReference type="CDD" id="cd04892">
    <property type="entry name" value="ACT_AK-like_2"/>
    <property type="match status" value="1"/>
</dbReference>
<accession>A0A2I7N429</accession>
<name>A0A2I7N429_9NEIS</name>
<dbReference type="PANTHER" id="PTHR21499:SF59">
    <property type="entry name" value="ASPARTOKINASE"/>
    <property type="match status" value="1"/>
</dbReference>
<dbReference type="SUPFAM" id="SSF53633">
    <property type="entry name" value="Carbamate kinase-like"/>
    <property type="match status" value="1"/>
</dbReference>
<protein>
    <recommendedName>
        <fullName evidence="9">Aspartokinase</fullName>
        <ecNumber evidence="9">2.7.2.4</ecNumber>
    </recommendedName>
</protein>
<evidence type="ECO:0000256" key="4">
    <source>
        <dbReference type="ARBA" id="ARBA00022741"/>
    </source>
</evidence>
<feature type="binding site" evidence="8">
    <location>
        <position position="128"/>
    </location>
    <ligand>
        <name>substrate</name>
    </ligand>
</feature>
<dbReference type="Gene3D" id="3.40.1160.10">
    <property type="entry name" value="Acetylglutamate kinase-like"/>
    <property type="match status" value="1"/>
</dbReference>
<feature type="binding site" evidence="8">
    <location>
        <begin position="267"/>
        <end position="268"/>
    </location>
    <ligand>
        <name>ATP</name>
        <dbReference type="ChEBI" id="CHEBI:30616"/>
    </ligand>
</feature>
<feature type="domain" description="Aspartate/glutamate/uridylate kinase" evidence="11">
    <location>
        <begin position="7"/>
        <end position="288"/>
    </location>
</feature>
<evidence type="ECO:0000256" key="7">
    <source>
        <dbReference type="ARBA" id="ARBA00047872"/>
    </source>
</evidence>
<keyword evidence="10" id="KW-0028">Amino-acid biosynthesis</keyword>
<keyword evidence="4 8" id="KW-0547">Nucleotide-binding</keyword>
<sequence>MRGSKRMLVMKFGGTSVTNPLSVAAIAKQVRSNLEQKPIIVVSALSGVTDLLVKLSNASNKGEIQDILAEIRLKHQQWIDNIFSQNSPCNQNASAQIDFYLEELEDIMQAHDFSSSLARHDSIVAFGEKMSSYLISRYLVNNKIQAERLLATKCIITNNNFGGADFLSDETILHSKKNILPLVENEIVPVITGFIGATVNGETTILGRGGSDYSAAIIGYAIGAKEIQIWTDVDGVFSADPRKVTNARLINQLSYQEAAELAMFGAKVLHPRTIQPAVKADIPVRVLNTFNLDNHGTLINHDADNTHHVKAVTWRKDVPLINISSPDMFLSKGFLQRVFAILSENNISVNMLSASEVSVSVTLDNVGNLEDALKQLNEFAVAEYRSGLGSISLVGEKIMDTPLLMQNVFNLLEDQGLKAEMLSYSASNINLSMVIASESIEKIVPKLHDQFIIS</sequence>
<evidence type="ECO:0000256" key="2">
    <source>
        <dbReference type="ARBA" id="ARBA00010122"/>
    </source>
</evidence>
<evidence type="ECO:0000256" key="3">
    <source>
        <dbReference type="ARBA" id="ARBA00022679"/>
    </source>
</evidence>
<dbReference type="InterPro" id="IPR001048">
    <property type="entry name" value="Asp/Glu/Uridylate_kinase"/>
</dbReference>
<dbReference type="Gene3D" id="3.30.70.260">
    <property type="match status" value="2"/>
</dbReference>
<proteinExistence type="inferred from homology"/>
<dbReference type="GO" id="GO:0009090">
    <property type="term" value="P:homoserine biosynthetic process"/>
    <property type="evidence" value="ECO:0007669"/>
    <property type="project" value="TreeGrafter"/>
</dbReference>
<comment type="pathway">
    <text evidence="10">Amino-acid biosynthesis; L-methionine biosynthesis via de novo pathway; L-homoserine from L-aspartate: step 1/3.</text>
</comment>
<dbReference type="SUPFAM" id="SSF55021">
    <property type="entry name" value="ACT-like"/>
    <property type="match status" value="2"/>
</dbReference>
<keyword evidence="3 9" id="KW-0808">Transferase</keyword>
<evidence type="ECO:0000256" key="9">
    <source>
        <dbReference type="RuleBase" id="RU003448"/>
    </source>
</evidence>
<dbReference type="GO" id="GO:0004072">
    <property type="term" value="F:aspartate kinase activity"/>
    <property type="evidence" value="ECO:0007669"/>
    <property type="project" value="UniProtKB-EC"/>
</dbReference>
<dbReference type="InterPro" id="IPR018042">
    <property type="entry name" value="Aspartate_kinase_CS"/>
</dbReference>
<dbReference type="PANTHER" id="PTHR21499">
    <property type="entry name" value="ASPARTATE KINASE"/>
    <property type="match status" value="1"/>
</dbReference>
<dbReference type="InterPro" id="IPR036393">
    <property type="entry name" value="AceGlu_kinase-like_sf"/>
</dbReference>
<comment type="pathway">
    <text evidence="1 10">Amino-acid biosynthesis; L-lysine biosynthesis via DAP pathway; (S)-tetrahydrodipicolinate from L-aspartate: step 1/4.</text>
</comment>
<evidence type="ECO:0000256" key="6">
    <source>
        <dbReference type="ARBA" id="ARBA00022840"/>
    </source>
</evidence>
<dbReference type="InterPro" id="IPR001341">
    <property type="entry name" value="Asp_kinase"/>
</dbReference>
<dbReference type="NCBIfam" id="TIGR00657">
    <property type="entry name" value="asp_kinases"/>
    <property type="match status" value="1"/>
</dbReference>
<gene>
    <name evidence="13" type="ORF">CUN60_02290</name>
</gene>
<dbReference type="Pfam" id="PF22468">
    <property type="entry name" value="ACT_9"/>
    <property type="match status" value="2"/>
</dbReference>
<dbReference type="EMBL" id="CP024847">
    <property type="protein sequence ID" value="AUR51178.1"/>
    <property type="molecule type" value="Genomic_DNA"/>
</dbReference>
<dbReference type="UniPathway" id="UPA00034">
    <property type="reaction ID" value="UER00015"/>
</dbReference>
<dbReference type="InterPro" id="IPR054352">
    <property type="entry name" value="ACT_Aspartokinase"/>
</dbReference>
<evidence type="ECO:0000313" key="13">
    <source>
        <dbReference type="EMBL" id="AUR51178.1"/>
    </source>
</evidence>
<feature type="domain" description="Aspartokinase ACT" evidence="12">
    <location>
        <begin position="323"/>
        <end position="378"/>
    </location>
</feature>